<dbReference type="SMART" id="SM00388">
    <property type="entry name" value="HisKA"/>
    <property type="match status" value="1"/>
</dbReference>
<comment type="subcellular location">
    <subcellularLocation>
        <location evidence="2">Cell membrane</location>
        <topology evidence="2">Multi-pass membrane protein</topology>
    </subcellularLocation>
</comment>
<evidence type="ECO:0000256" key="8">
    <source>
        <dbReference type="ARBA" id="ARBA00022741"/>
    </source>
</evidence>
<dbReference type="SUPFAM" id="SSF55874">
    <property type="entry name" value="ATPase domain of HSP90 chaperone/DNA topoisomerase II/histidine kinase"/>
    <property type="match status" value="1"/>
</dbReference>
<feature type="domain" description="Histidine kinase" evidence="15">
    <location>
        <begin position="263"/>
        <end position="477"/>
    </location>
</feature>
<dbReference type="SUPFAM" id="SSF158472">
    <property type="entry name" value="HAMP domain-like"/>
    <property type="match status" value="1"/>
</dbReference>
<reference evidence="17 18" key="1">
    <citation type="submission" date="2016-07" db="EMBL/GenBank/DDBJ databases">
        <title>Developing Vibrio natriegens as a novel, fast-growing host for biotechnology.</title>
        <authorList>
            <person name="Weinstock M.T."/>
            <person name="Hesek E.D."/>
            <person name="Wilson C.M."/>
            <person name="Gibson D.G."/>
        </authorList>
    </citation>
    <scope>NUCLEOTIDE SEQUENCE [LARGE SCALE GENOMIC DNA]</scope>
    <source>
        <strain evidence="17 18">ATCC 14048</strain>
    </source>
</reference>
<dbReference type="Pfam" id="PF02518">
    <property type="entry name" value="HATPase_c"/>
    <property type="match status" value="1"/>
</dbReference>
<protein>
    <recommendedName>
        <fullName evidence="3">histidine kinase</fullName>
        <ecNumber evidence="3">2.7.13.3</ecNumber>
    </recommendedName>
</protein>
<evidence type="ECO:0000256" key="5">
    <source>
        <dbReference type="ARBA" id="ARBA00022553"/>
    </source>
</evidence>
<keyword evidence="9 17" id="KW-0418">Kinase</keyword>
<dbReference type="PANTHER" id="PTHR45528:SF1">
    <property type="entry name" value="SENSOR HISTIDINE KINASE CPXA"/>
    <property type="match status" value="1"/>
</dbReference>
<evidence type="ECO:0000256" key="14">
    <source>
        <dbReference type="SAM" id="Phobius"/>
    </source>
</evidence>
<dbReference type="FunFam" id="3.30.565.10:FF:000006">
    <property type="entry name" value="Sensor histidine kinase WalK"/>
    <property type="match status" value="1"/>
</dbReference>
<dbReference type="PROSITE" id="PS50885">
    <property type="entry name" value="HAMP"/>
    <property type="match status" value="1"/>
</dbReference>
<keyword evidence="7 14" id="KW-0812">Transmembrane</keyword>
<accession>A0AAN0Y5K8</accession>
<dbReference type="SMART" id="SM00304">
    <property type="entry name" value="HAMP"/>
    <property type="match status" value="1"/>
</dbReference>
<dbReference type="GO" id="GO:0005524">
    <property type="term" value="F:ATP binding"/>
    <property type="evidence" value="ECO:0007669"/>
    <property type="project" value="UniProtKB-KW"/>
</dbReference>
<dbReference type="GeneID" id="70915142"/>
<feature type="transmembrane region" description="Helical" evidence="14">
    <location>
        <begin position="183"/>
        <end position="206"/>
    </location>
</feature>
<dbReference type="KEGG" id="vna:PN96_20090"/>
<comment type="catalytic activity">
    <reaction evidence="1">
        <text>ATP + protein L-histidine = ADP + protein N-phospho-L-histidine.</text>
        <dbReference type="EC" id="2.7.13.3"/>
    </reaction>
</comment>
<keyword evidence="5" id="KW-0597">Phosphoprotein</keyword>
<dbReference type="InterPro" id="IPR005467">
    <property type="entry name" value="His_kinase_dom"/>
</dbReference>
<dbReference type="Pfam" id="PF00512">
    <property type="entry name" value="HisKA"/>
    <property type="match status" value="1"/>
</dbReference>
<organism evidence="17 18">
    <name type="scientific">Vibrio natriegens NBRC 15636 = ATCC 14048 = DSM 759</name>
    <dbReference type="NCBI Taxonomy" id="1219067"/>
    <lineage>
        <taxon>Bacteria</taxon>
        <taxon>Pseudomonadati</taxon>
        <taxon>Pseudomonadota</taxon>
        <taxon>Gammaproteobacteria</taxon>
        <taxon>Vibrionales</taxon>
        <taxon>Vibrionaceae</taxon>
        <taxon>Vibrio</taxon>
    </lineage>
</organism>
<proteinExistence type="predicted"/>
<keyword evidence="12" id="KW-0902">Two-component regulatory system</keyword>
<evidence type="ECO:0000259" key="16">
    <source>
        <dbReference type="PROSITE" id="PS50885"/>
    </source>
</evidence>
<keyword evidence="8" id="KW-0547">Nucleotide-binding</keyword>
<dbReference type="EMBL" id="CP016346">
    <property type="protein sequence ID" value="ANQ14184.1"/>
    <property type="molecule type" value="Genomic_DNA"/>
</dbReference>
<gene>
    <name evidence="17" type="ORF">BA890_15590</name>
</gene>
<evidence type="ECO:0000256" key="2">
    <source>
        <dbReference type="ARBA" id="ARBA00004651"/>
    </source>
</evidence>
<dbReference type="AlphaFoldDB" id="A0AAN0Y5K8"/>
<keyword evidence="13 14" id="KW-0472">Membrane</keyword>
<dbReference type="CDD" id="cd06225">
    <property type="entry name" value="HAMP"/>
    <property type="match status" value="1"/>
</dbReference>
<dbReference type="InterPro" id="IPR003594">
    <property type="entry name" value="HATPase_dom"/>
</dbReference>
<evidence type="ECO:0000256" key="4">
    <source>
        <dbReference type="ARBA" id="ARBA00022475"/>
    </source>
</evidence>
<dbReference type="Gene3D" id="6.10.340.10">
    <property type="match status" value="1"/>
</dbReference>
<evidence type="ECO:0000313" key="18">
    <source>
        <dbReference type="Proteomes" id="UP000092741"/>
    </source>
</evidence>
<keyword evidence="4" id="KW-1003">Cell membrane</keyword>
<sequence>MRISLFQKLFSALLLSSALVIVIMALQINASFKDGFQRYLNQEEIAKVGLMAERASQYYSQSKDWSRFEDSPHWWEDFLMLSGEMPPPRDDMLPPGDRQPSLHAKPFKDPMMAPLSARLNLLDADERVLFGHYENLDVKEGMHLHKVEILFEGKVVGYISILQSDSFNNHLADQFLKSQTTNLMIISVAAIFVSLLFAVVFVRYLLTPLRALHQGANAVRNGNLSYQIEYHSNDEIADVTQAFNHLVDSLKTQEEMRERWLSDISHELRTPLAVLRGELEALQDGIRRPEPAYIQSLHQQVLTLTQLVEDLRASAKADITVRLQTESVNVKSGVENVLVSHLNRFEKKSLSLDVDFAIDANLNIQADRQKLSQVLNNLLENSFRYTDSGGQVKIYLGQEQSSVLLAIEDSSPGVPNDALPKLCDRLYRVDQSRSRAFGGSGLGLSICKSIIQAHNGDLKLEHSKLGGLKVSVRLPIE</sequence>
<dbReference type="EC" id="2.7.13.3" evidence="3"/>
<evidence type="ECO:0000313" key="17">
    <source>
        <dbReference type="EMBL" id="ANQ14184.1"/>
    </source>
</evidence>
<keyword evidence="6" id="KW-0808">Transferase</keyword>
<keyword evidence="11 14" id="KW-1133">Transmembrane helix</keyword>
<dbReference type="GO" id="GO:0005886">
    <property type="term" value="C:plasma membrane"/>
    <property type="evidence" value="ECO:0007669"/>
    <property type="project" value="UniProtKB-SubCell"/>
</dbReference>
<dbReference type="Pfam" id="PF00672">
    <property type="entry name" value="HAMP"/>
    <property type="match status" value="1"/>
</dbReference>
<dbReference type="SUPFAM" id="SSF47384">
    <property type="entry name" value="Homodimeric domain of signal transducing histidine kinase"/>
    <property type="match status" value="1"/>
</dbReference>
<evidence type="ECO:0000256" key="1">
    <source>
        <dbReference type="ARBA" id="ARBA00000085"/>
    </source>
</evidence>
<dbReference type="InterPro" id="IPR003660">
    <property type="entry name" value="HAMP_dom"/>
</dbReference>
<evidence type="ECO:0000256" key="3">
    <source>
        <dbReference type="ARBA" id="ARBA00012438"/>
    </source>
</evidence>
<keyword evidence="10" id="KW-0067">ATP-binding</keyword>
<dbReference type="CDD" id="cd00082">
    <property type="entry name" value="HisKA"/>
    <property type="match status" value="1"/>
</dbReference>
<dbReference type="PANTHER" id="PTHR45528">
    <property type="entry name" value="SENSOR HISTIDINE KINASE CPXA"/>
    <property type="match status" value="1"/>
</dbReference>
<feature type="domain" description="HAMP" evidence="16">
    <location>
        <begin position="203"/>
        <end position="255"/>
    </location>
</feature>
<evidence type="ECO:0000256" key="13">
    <source>
        <dbReference type="ARBA" id="ARBA00023136"/>
    </source>
</evidence>
<name>A0AAN0Y5K8_VIBNA</name>
<evidence type="ECO:0000256" key="12">
    <source>
        <dbReference type="ARBA" id="ARBA00023012"/>
    </source>
</evidence>
<dbReference type="Proteomes" id="UP000092741">
    <property type="component" value="Chromosome 2"/>
</dbReference>
<dbReference type="InterPro" id="IPR004358">
    <property type="entry name" value="Sig_transdc_His_kin-like_C"/>
</dbReference>
<dbReference type="InterPro" id="IPR050398">
    <property type="entry name" value="HssS/ArlS-like"/>
</dbReference>
<evidence type="ECO:0000256" key="10">
    <source>
        <dbReference type="ARBA" id="ARBA00022840"/>
    </source>
</evidence>
<evidence type="ECO:0000256" key="9">
    <source>
        <dbReference type="ARBA" id="ARBA00022777"/>
    </source>
</evidence>
<evidence type="ECO:0000256" key="7">
    <source>
        <dbReference type="ARBA" id="ARBA00022692"/>
    </source>
</evidence>
<dbReference type="PRINTS" id="PR00344">
    <property type="entry name" value="BCTRLSENSOR"/>
</dbReference>
<dbReference type="InterPro" id="IPR036890">
    <property type="entry name" value="HATPase_C_sf"/>
</dbReference>
<evidence type="ECO:0000256" key="6">
    <source>
        <dbReference type="ARBA" id="ARBA00022679"/>
    </source>
</evidence>
<dbReference type="Gene3D" id="3.30.565.10">
    <property type="entry name" value="Histidine kinase-like ATPase, C-terminal domain"/>
    <property type="match status" value="1"/>
</dbReference>
<dbReference type="SMART" id="SM00387">
    <property type="entry name" value="HATPase_c"/>
    <property type="match status" value="1"/>
</dbReference>
<evidence type="ECO:0000256" key="11">
    <source>
        <dbReference type="ARBA" id="ARBA00022989"/>
    </source>
</evidence>
<evidence type="ECO:0000259" key="15">
    <source>
        <dbReference type="PROSITE" id="PS50109"/>
    </source>
</evidence>
<dbReference type="Gene3D" id="1.10.287.130">
    <property type="match status" value="1"/>
</dbReference>
<dbReference type="GO" id="GO:0000155">
    <property type="term" value="F:phosphorelay sensor kinase activity"/>
    <property type="evidence" value="ECO:0007669"/>
    <property type="project" value="InterPro"/>
</dbReference>
<dbReference type="PROSITE" id="PS50109">
    <property type="entry name" value="HIS_KIN"/>
    <property type="match status" value="1"/>
</dbReference>
<dbReference type="RefSeq" id="WP_020334799.1">
    <property type="nucleotide sequence ID" value="NZ_ATFJ01000032.1"/>
</dbReference>
<keyword evidence="18" id="KW-1185">Reference proteome</keyword>
<dbReference type="InterPro" id="IPR036097">
    <property type="entry name" value="HisK_dim/P_sf"/>
</dbReference>
<dbReference type="InterPro" id="IPR003661">
    <property type="entry name" value="HisK_dim/P_dom"/>
</dbReference>